<dbReference type="SUPFAM" id="SSF50156">
    <property type="entry name" value="PDZ domain-like"/>
    <property type="match status" value="2"/>
</dbReference>
<dbReference type="PANTHER" id="PTHR43343">
    <property type="entry name" value="PEPTIDASE S12"/>
    <property type="match status" value="1"/>
</dbReference>
<dbReference type="InterPro" id="IPR001940">
    <property type="entry name" value="Peptidase_S1C"/>
</dbReference>
<dbReference type="STRING" id="52560.SAMN04488082_11519"/>
<dbReference type="InterPro" id="IPR009003">
    <property type="entry name" value="Peptidase_S1_PA"/>
</dbReference>
<keyword evidence="3" id="KW-0378">Hydrolase</keyword>
<evidence type="ECO:0000256" key="3">
    <source>
        <dbReference type="ARBA" id="ARBA00022801"/>
    </source>
</evidence>
<dbReference type="Gene3D" id="2.30.42.10">
    <property type="match status" value="2"/>
</dbReference>
<dbReference type="Proteomes" id="UP000198635">
    <property type="component" value="Unassembled WGS sequence"/>
</dbReference>
<dbReference type="InterPro" id="IPR036034">
    <property type="entry name" value="PDZ_sf"/>
</dbReference>
<dbReference type="InterPro" id="IPR041489">
    <property type="entry name" value="PDZ_6"/>
</dbReference>
<dbReference type="Gene3D" id="2.40.10.120">
    <property type="match status" value="1"/>
</dbReference>
<evidence type="ECO:0000256" key="1">
    <source>
        <dbReference type="ARBA" id="ARBA00010541"/>
    </source>
</evidence>
<feature type="signal peptide" evidence="5">
    <location>
        <begin position="1"/>
        <end position="23"/>
    </location>
</feature>
<dbReference type="InterPro" id="IPR051201">
    <property type="entry name" value="Chloro_Bact_Ser_Proteases"/>
</dbReference>
<keyword evidence="8" id="KW-1185">Reference proteome</keyword>
<evidence type="ECO:0000256" key="4">
    <source>
        <dbReference type="ARBA" id="ARBA00022825"/>
    </source>
</evidence>
<dbReference type="PRINTS" id="PR00834">
    <property type="entry name" value="PROTEASES2C"/>
</dbReference>
<dbReference type="PROSITE" id="PS50106">
    <property type="entry name" value="PDZ"/>
    <property type="match status" value="2"/>
</dbReference>
<keyword evidence="4" id="KW-0720">Serine protease</keyword>
<keyword evidence="2 7" id="KW-0645">Protease</keyword>
<dbReference type="SUPFAM" id="SSF50494">
    <property type="entry name" value="Trypsin-like serine proteases"/>
    <property type="match status" value="1"/>
</dbReference>
<dbReference type="PANTHER" id="PTHR43343:SF3">
    <property type="entry name" value="PROTEASE DO-LIKE 8, CHLOROPLASTIC"/>
    <property type="match status" value="1"/>
</dbReference>
<dbReference type="Pfam" id="PF17820">
    <property type="entry name" value="PDZ_6"/>
    <property type="match status" value="2"/>
</dbReference>
<dbReference type="GO" id="GO:0004252">
    <property type="term" value="F:serine-type endopeptidase activity"/>
    <property type="evidence" value="ECO:0007669"/>
    <property type="project" value="InterPro"/>
</dbReference>
<gene>
    <name evidence="7" type="ORF">SAMN04488082_11519</name>
</gene>
<dbReference type="GO" id="GO:0006508">
    <property type="term" value="P:proteolysis"/>
    <property type="evidence" value="ECO:0007669"/>
    <property type="project" value="UniProtKB-KW"/>
</dbReference>
<proteinExistence type="inferred from homology"/>
<dbReference type="Pfam" id="PF13365">
    <property type="entry name" value="Trypsin_2"/>
    <property type="match status" value="1"/>
</dbReference>
<feature type="domain" description="PDZ" evidence="6">
    <location>
        <begin position="252"/>
        <end position="322"/>
    </location>
</feature>
<dbReference type="AlphaFoldDB" id="A0A1I3X4N6"/>
<evidence type="ECO:0000313" key="8">
    <source>
        <dbReference type="Proteomes" id="UP000198635"/>
    </source>
</evidence>
<comment type="similarity">
    <text evidence="1">Belongs to the peptidase S1C family.</text>
</comment>
<evidence type="ECO:0000259" key="6">
    <source>
        <dbReference type="PROSITE" id="PS50106"/>
    </source>
</evidence>
<evidence type="ECO:0000313" key="7">
    <source>
        <dbReference type="EMBL" id="SFK13816.1"/>
    </source>
</evidence>
<evidence type="ECO:0000256" key="2">
    <source>
        <dbReference type="ARBA" id="ARBA00022670"/>
    </source>
</evidence>
<accession>A0A1I3X4N6</accession>
<organism evidence="7 8">
    <name type="scientific">Desulfomicrobium apsheronum</name>
    <dbReference type="NCBI Taxonomy" id="52560"/>
    <lineage>
        <taxon>Bacteria</taxon>
        <taxon>Pseudomonadati</taxon>
        <taxon>Thermodesulfobacteriota</taxon>
        <taxon>Desulfovibrionia</taxon>
        <taxon>Desulfovibrionales</taxon>
        <taxon>Desulfomicrobiaceae</taxon>
        <taxon>Desulfomicrobium</taxon>
    </lineage>
</organism>
<dbReference type="SMART" id="SM00228">
    <property type="entry name" value="PDZ"/>
    <property type="match status" value="2"/>
</dbReference>
<dbReference type="EMBL" id="FORX01000015">
    <property type="protein sequence ID" value="SFK13816.1"/>
    <property type="molecule type" value="Genomic_DNA"/>
</dbReference>
<reference evidence="8" key="1">
    <citation type="submission" date="2016-10" db="EMBL/GenBank/DDBJ databases">
        <authorList>
            <person name="Varghese N."/>
            <person name="Submissions S."/>
        </authorList>
    </citation>
    <scope>NUCLEOTIDE SEQUENCE [LARGE SCALE GENOMIC DNA]</scope>
    <source>
        <strain evidence="8">DSM 5918</strain>
    </source>
</reference>
<protein>
    <submittedName>
        <fullName evidence="7">Do/DeqQ family serine protease</fullName>
    </submittedName>
</protein>
<feature type="chain" id="PRO_5011773477" evidence="5">
    <location>
        <begin position="24"/>
        <end position="444"/>
    </location>
</feature>
<dbReference type="FunFam" id="2.40.10.10:FF:000001">
    <property type="entry name" value="Periplasmic serine protease DegS"/>
    <property type="match status" value="1"/>
</dbReference>
<keyword evidence="5" id="KW-0732">Signal</keyword>
<sequence length="444" mass="48215">MKLIKLLAVILCWALVSAHFSFASGRDIRMTPVVRTVQSVAPAVVNIHTARIVEQEINPFGSMFDDSLFRHFFGSQDLTRRFEQRSLGSGVIIDAGKQLVLTNAHVIEGASTIRVRLLDGRQFDGELVGSDPDFDLAILHLKDARDLPQATMGDSSDMMIGETVIAIGNPFGFGNTVTTGVVSALERTIETKQGTFTDFIQTDAAINPGNSGGPLMNLAGELVGINTAIHAGAEGIGFAIPINKAKRVVEELVSFGRVQAAWLGLEGQDVDERIARYLGLEEARGMLVAQVHEASSQKAGIEPGDVITSVNGVGVEDRSHYQRILRNFTLGQELRLDIAGQTGKRRASVTLQAFTNEKALDMADRRWGMTVRLQGRNLVVSQVRPGSPAQQLGLRSGDLLLKVAGDALSSADDYARAFKRYRMANTVLLLVARDGRGYHVRLRV</sequence>
<evidence type="ECO:0000256" key="5">
    <source>
        <dbReference type="SAM" id="SignalP"/>
    </source>
</evidence>
<dbReference type="OrthoDB" id="9758917at2"/>
<dbReference type="InterPro" id="IPR001478">
    <property type="entry name" value="PDZ"/>
</dbReference>
<feature type="domain" description="PDZ" evidence="6">
    <location>
        <begin position="348"/>
        <end position="436"/>
    </location>
</feature>
<dbReference type="RefSeq" id="WP_092376716.1">
    <property type="nucleotide sequence ID" value="NZ_FORX01000015.1"/>
</dbReference>
<name>A0A1I3X4N6_9BACT</name>